<dbReference type="RefSeq" id="WP_209768059.1">
    <property type="nucleotide sequence ID" value="NZ_JAGINP010000014.1"/>
</dbReference>
<keyword evidence="2" id="KW-1185">Reference proteome</keyword>
<dbReference type="Proteomes" id="UP000781958">
    <property type="component" value="Unassembled WGS sequence"/>
</dbReference>
<accession>A0ABS4SPC3</accession>
<evidence type="ECO:0000313" key="2">
    <source>
        <dbReference type="Proteomes" id="UP000781958"/>
    </source>
</evidence>
<dbReference type="EMBL" id="JAGINP010000014">
    <property type="protein sequence ID" value="MBP2294079.1"/>
    <property type="molecule type" value="Genomic_DNA"/>
</dbReference>
<proteinExistence type="predicted"/>
<dbReference type="PROSITE" id="PS51257">
    <property type="entry name" value="PROKAR_LIPOPROTEIN"/>
    <property type="match status" value="1"/>
</dbReference>
<sequence length="62" mass="6617">MARRSVYVMIAALGAALLAGCNDEEQGRAVHLDKGVYKGAADTRLAPDQVDALLQRSAGQRF</sequence>
<organism evidence="1 2">
    <name type="scientific">Azospirillum rugosum</name>
    <dbReference type="NCBI Taxonomy" id="416170"/>
    <lineage>
        <taxon>Bacteria</taxon>
        <taxon>Pseudomonadati</taxon>
        <taxon>Pseudomonadota</taxon>
        <taxon>Alphaproteobacteria</taxon>
        <taxon>Rhodospirillales</taxon>
        <taxon>Azospirillaceae</taxon>
        <taxon>Azospirillum</taxon>
    </lineage>
</organism>
<comment type="caution">
    <text evidence="1">The sequence shown here is derived from an EMBL/GenBank/DDBJ whole genome shotgun (WGS) entry which is preliminary data.</text>
</comment>
<reference evidence="1 2" key="1">
    <citation type="submission" date="2021-03" db="EMBL/GenBank/DDBJ databases">
        <title>Genomic Encyclopedia of Type Strains, Phase III (KMG-III): the genomes of soil and plant-associated and newly described type strains.</title>
        <authorList>
            <person name="Whitman W."/>
        </authorList>
    </citation>
    <scope>NUCLEOTIDE SEQUENCE [LARGE SCALE GENOMIC DNA]</scope>
    <source>
        <strain evidence="1 2">IMMIB AFH-6</strain>
    </source>
</reference>
<name>A0ABS4SPC3_9PROT</name>
<protein>
    <submittedName>
        <fullName evidence="1">Uncharacterized protein</fullName>
    </submittedName>
</protein>
<evidence type="ECO:0000313" key="1">
    <source>
        <dbReference type="EMBL" id="MBP2294079.1"/>
    </source>
</evidence>
<gene>
    <name evidence="1" type="ORF">J2851_003865</name>
</gene>